<dbReference type="RefSeq" id="WP_081271462.1">
    <property type="nucleotide sequence ID" value="NZ_LVHG01000101.1"/>
</dbReference>
<evidence type="ECO:0000256" key="3">
    <source>
        <dbReference type="ARBA" id="ARBA00023163"/>
    </source>
</evidence>
<dbReference type="SUPFAM" id="SSF46894">
    <property type="entry name" value="C-terminal effector domain of the bipartite response regulators"/>
    <property type="match status" value="1"/>
</dbReference>
<dbReference type="Gene3D" id="1.10.10.10">
    <property type="entry name" value="Winged helix-like DNA-binding domain superfamily/Winged helix DNA-binding domain"/>
    <property type="match status" value="1"/>
</dbReference>
<accession>A0AA91DHG9</accession>
<proteinExistence type="predicted"/>
<dbReference type="PANTHER" id="PTHR44688">
    <property type="entry name" value="DNA-BINDING TRANSCRIPTIONAL ACTIVATOR DEVR_DOSR"/>
    <property type="match status" value="1"/>
</dbReference>
<dbReference type="Gene3D" id="3.40.50.300">
    <property type="entry name" value="P-loop containing nucleotide triphosphate hydrolases"/>
    <property type="match status" value="1"/>
</dbReference>
<keyword evidence="1" id="KW-0805">Transcription regulation</keyword>
<dbReference type="InterPro" id="IPR011990">
    <property type="entry name" value="TPR-like_helical_dom_sf"/>
</dbReference>
<organism evidence="6 7">
    <name type="scientific">Variovorax paradoxus</name>
    <dbReference type="NCBI Taxonomy" id="34073"/>
    <lineage>
        <taxon>Bacteria</taxon>
        <taxon>Pseudomonadati</taxon>
        <taxon>Pseudomonadota</taxon>
        <taxon>Betaproteobacteria</taxon>
        <taxon>Burkholderiales</taxon>
        <taxon>Comamonadaceae</taxon>
        <taxon>Variovorax</taxon>
    </lineage>
</organism>
<dbReference type="InterPro" id="IPR000792">
    <property type="entry name" value="Tscrpt_reg_LuxR_C"/>
</dbReference>
<dbReference type="InterPro" id="IPR016032">
    <property type="entry name" value="Sig_transdc_resp-reg_C-effctor"/>
</dbReference>
<dbReference type="CDD" id="cd06170">
    <property type="entry name" value="LuxR_C_like"/>
    <property type="match status" value="1"/>
</dbReference>
<dbReference type="Proteomes" id="UP000077852">
    <property type="component" value="Unassembled WGS sequence"/>
</dbReference>
<dbReference type="InterPro" id="IPR059106">
    <property type="entry name" value="WHD_MalT"/>
</dbReference>
<dbReference type="Pfam" id="PF25873">
    <property type="entry name" value="WHD_MalT"/>
    <property type="match status" value="1"/>
</dbReference>
<dbReference type="PRINTS" id="PR00038">
    <property type="entry name" value="HTHLUXR"/>
</dbReference>
<dbReference type="InterPro" id="IPR027417">
    <property type="entry name" value="P-loop_NTPase"/>
</dbReference>
<dbReference type="PROSITE" id="PS50043">
    <property type="entry name" value="HTH_LUXR_2"/>
    <property type="match status" value="1"/>
</dbReference>
<evidence type="ECO:0000313" key="6">
    <source>
        <dbReference type="EMBL" id="OAK55985.1"/>
    </source>
</evidence>
<evidence type="ECO:0000256" key="2">
    <source>
        <dbReference type="ARBA" id="ARBA00023125"/>
    </source>
</evidence>
<dbReference type="AlphaFoldDB" id="A0AA91DHG9"/>
<keyword evidence="2" id="KW-0238">DNA-binding</keyword>
<evidence type="ECO:0000313" key="7">
    <source>
        <dbReference type="Proteomes" id="UP000077852"/>
    </source>
</evidence>
<dbReference type="SUPFAM" id="SSF52540">
    <property type="entry name" value="P-loop containing nucleoside triphosphate hydrolases"/>
    <property type="match status" value="1"/>
</dbReference>
<evidence type="ECO:0000256" key="1">
    <source>
        <dbReference type="ARBA" id="ARBA00023015"/>
    </source>
</evidence>
<dbReference type="GO" id="GO:0003677">
    <property type="term" value="F:DNA binding"/>
    <property type="evidence" value="ECO:0007669"/>
    <property type="project" value="UniProtKB-KW"/>
</dbReference>
<feature type="region of interest" description="Disordered" evidence="4">
    <location>
        <begin position="852"/>
        <end position="873"/>
    </location>
</feature>
<dbReference type="SMART" id="SM00421">
    <property type="entry name" value="HTH_LUXR"/>
    <property type="match status" value="1"/>
</dbReference>
<name>A0AA91DHG9_VARPD</name>
<evidence type="ECO:0000256" key="4">
    <source>
        <dbReference type="SAM" id="MobiDB-lite"/>
    </source>
</evidence>
<evidence type="ECO:0000259" key="5">
    <source>
        <dbReference type="PROSITE" id="PS50043"/>
    </source>
</evidence>
<comment type="caution">
    <text evidence="6">The sequence shown here is derived from an EMBL/GenBank/DDBJ whole genome shotgun (WGS) entry which is preliminary data.</text>
</comment>
<gene>
    <name evidence="6" type="ORF">A3K87_31105</name>
</gene>
<dbReference type="InterPro" id="IPR036388">
    <property type="entry name" value="WH-like_DNA-bd_sf"/>
</dbReference>
<sequence>MQSDLSPGATALRARSRSRRLLVRQSLLDRLAGPGTRRCVVLRAPAGFGKSSLLLTWQRELVSAETDIAWLRLADVPEGDLHFMTALMAALGAIDAAITRQAVAHARPDAYAIERLVIALVRGIAAHGRKVVLIVDDVHCAQSENVLHALQLLVEYAPPNLLCVFASQQELPMTLAHTPGSKTVLELRRDDLRFSLAESIDYLGMRLPDLDERAATAIHRLTEGWPALLRLASADVRRRRGVQSSPLVHGVPDPEPFAAYFHAHVFSRLSATQLRLLTCCAAATRFNALLCADLAGAGYTPTLCSELLEPLAREGLLSSPPEGPETPEPLEAQDAAPPRERWWHMHPLLRSVLLTRFEAWPEAERLRVHATACQVFALRGLHHQAVRHALAAGHRETAARLAERGAAALFTQGRMNEVIALVRQLDARTVGDNTNLALWMAWVELADYRLDECARSIERLRGQAGAITLDSAPDRAPALAPDMRYRLTLLSCLLAIRNDDNDALSRLLPELLAPPPGADDFALAGRRNVLTWLYLHRGEFEQARRIQRDEPTPRVDGEPMVGTLFGSLMGRCLVGLSYAVEGQMHRAERIYRQVLNEAQERGARCAEAERLTAQLLVEVLYEQHGPLVAARFIQEQLGAPDGLIPDTALRMIIVSNRAQQAAGRRREALEHLAQAASFLGRFGMDRALACVLLEQFRIQLAGKDAEAARASLQELEVLQSRHPGVEPGTLRRIADVVEQARIWLAMHDGELLPTLAKIETLSHRYGQRGQIGFVAALQLQAAEVERRLGRAEASRARVCAALRLGHRLGLLATLLGAHDNALELIRTATTIPNLDPVLSFFIERIEALAQSQRDASAEPAPAPRFRDDRRPSSQLTLREAEIAELLLQSLPNKKIALTLGLSLDTVKWHLKNIYMKLDAHGRSAVAQRMRQEAERDDDGR</sequence>
<keyword evidence="3" id="KW-0804">Transcription</keyword>
<protein>
    <recommendedName>
        <fullName evidence="5">HTH luxR-type domain-containing protein</fullName>
    </recommendedName>
</protein>
<dbReference type="Pfam" id="PF00196">
    <property type="entry name" value="GerE"/>
    <property type="match status" value="1"/>
</dbReference>
<feature type="domain" description="HTH luxR-type" evidence="5">
    <location>
        <begin position="868"/>
        <end position="933"/>
    </location>
</feature>
<reference evidence="6 7" key="1">
    <citation type="submission" date="2016-03" db="EMBL/GenBank/DDBJ databases">
        <title>Genome sequence of Variovorax paradoxus KB5.</title>
        <authorList>
            <person name="Jeong H."/>
            <person name="Hong C.E."/>
            <person name="Jo S.H."/>
            <person name="Park J.M."/>
        </authorList>
    </citation>
    <scope>NUCLEOTIDE SEQUENCE [LARGE SCALE GENOMIC DNA]</scope>
    <source>
        <strain evidence="6 7">KB5</strain>
    </source>
</reference>
<dbReference type="GO" id="GO:0006355">
    <property type="term" value="P:regulation of DNA-templated transcription"/>
    <property type="evidence" value="ECO:0007669"/>
    <property type="project" value="InterPro"/>
</dbReference>
<dbReference type="Gene3D" id="1.25.40.10">
    <property type="entry name" value="Tetratricopeptide repeat domain"/>
    <property type="match status" value="1"/>
</dbReference>
<dbReference type="EMBL" id="LVHG01000101">
    <property type="protein sequence ID" value="OAK55985.1"/>
    <property type="molecule type" value="Genomic_DNA"/>
</dbReference>
<feature type="region of interest" description="Disordered" evidence="4">
    <location>
        <begin position="315"/>
        <end position="335"/>
    </location>
</feature>
<dbReference type="PANTHER" id="PTHR44688:SF16">
    <property type="entry name" value="DNA-BINDING TRANSCRIPTIONAL ACTIVATOR DEVR_DOSR"/>
    <property type="match status" value="1"/>
</dbReference>